<dbReference type="InterPro" id="IPR038754">
    <property type="entry name" value="TSBP1"/>
</dbReference>
<sequence length="131" mass="14365">MTVLEITLAVILTLLGLAILAILLTRWAQRKQSEMYISRYSSEQSARLLDYEDGRDFSSQSKRGRGSQHAYSTESEGSKRDYTPSTNSLALSQSSIALPQGSMSSIKCLQTTEEPPSRTAGATMQFTAPIP</sequence>
<name>A0A2J8R321_PONAB</name>
<feature type="non-terminal residue" evidence="3">
    <location>
        <position position="131"/>
    </location>
</feature>
<dbReference type="PANTHER" id="PTHR14368:SF7">
    <property type="entry name" value="TESTIS-EXPRESSED BASIC PROTEIN 1"/>
    <property type="match status" value="1"/>
</dbReference>
<keyword evidence="2" id="KW-0472">Membrane</keyword>
<evidence type="ECO:0000256" key="2">
    <source>
        <dbReference type="SAM" id="Phobius"/>
    </source>
</evidence>
<evidence type="ECO:0000313" key="3">
    <source>
        <dbReference type="EMBL" id="PNJ02895.1"/>
    </source>
</evidence>
<protein>
    <submittedName>
        <fullName evidence="3">C6orf10 isoform 10</fullName>
    </submittedName>
</protein>
<feature type="region of interest" description="Disordered" evidence="1">
    <location>
        <begin position="52"/>
        <end position="86"/>
    </location>
</feature>
<comment type="caution">
    <text evidence="3">The sequence shown here is derived from an EMBL/GenBank/DDBJ whole genome shotgun (WGS) entry which is preliminary data.</text>
</comment>
<dbReference type="PANTHER" id="PTHR14368">
    <property type="entry name" value="TESTIS-EXPRESSED BASIC PROTEIN 1"/>
    <property type="match status" value="1"/>
</dbReference>
<accession>A0A2J8R321</accession>
<keyword evidence="2" id="KW-1133">Transmembrane helix</keyword>
<evidence type="ECO:0000256" key="1">
    <source>
        <dbReference type="SAM" id="MobiDB-lite"/>
    </source>
</evidence>
<feature type="transmembrane region" description="Helical" evidence="2">
    <location>
        <begin position="6"/>
        <end position="25"/>
    </location>
</feature>
<feature type="region of interest" description="Disordered" evidence="1">
    <location>
        <begin position="105"/>
        <end position="131"/>
    </location>
</feature>
<dbReference type="EMBL" id="NDHI03003782">
    <property type="protein sequence ID" value="PNJ02895.1"/>
    <property type="molecule type" value="Genomic_DNA"/>
</dbReference>
<gene>
    <name evidence="3" type="ORF">CR201_G0054444</name>
</gene>
<proteinExistence type="predicted"/>
<keyword evidence="2" id="KW-0812">Transmembrane</keyword>
<dbReference type="AlphaFoldDB" id="A0A2J8R321"/>
<reference evidence="3" key="1">
    <citation type="submission" date="2017-12" db="EMBL/GenBank/DDBJ databases">
        <title>High-resolution comparative analysis of great ape genomes.</title>
        <authorList>
            <person name="Pollen A."/>
            <person name="Hastie A."/>
            <person name="Hormozdiari F."/>
            <person name="Dougherty M."/>
            <person name="Liu R."/>
            <person name="Chaisson M."/>
            <person name="Hoppe E."/>
            <person name="Hill C."/>
            <person name="Pang A."/>
            <person name="Hillier L."/>
            <person name="Baker C."/>
            <person name="Armstrong J."/>
            <person name="Shendure J."/>
            <person name="Paten B."/>
            <person name="Wilson R."/>
            <person name="Chao H."/>
            <person name="Schneider V."/>
            <person name="Ventura M."/>
            <person name="Kronenberg Z."/>
            <person name="Murali S."/>
            <person name="Gordon D."/>
            <person name="Cantsilieris S."/>
            <person name="Munson K."/>
            <person name="Nelson B."/>
            <person name="Raja A."/>
            <person name="Underwood J."/>
            <person name="Diekhans M."/>
            <person name="Fiddes I."/>
            <person name="Haussler D."/>
            <person name="Eichler E."/>
        </authorList>
    </citation>
    <scope>NUCLEOTIDE SEQUENCE [LARGE SCALE GENOMIC DNA]</scope>
    <source>
        <strain evidence="3">Susie</strain>
    </source>
</reference>
<organism evidence="3">
    <name type="scientific">Pongo abelii</name>
    <name type="common">Sumatran orangutan</name>
    <name type="synonym">Pongo pygmaeus abelii</name>
    <dbReference type="NCBI Taxonomy" id="9601"/>
    <lineage>
        <taxon>Eukaryota</taxon>
        <taxon>Metazoa</taxon>
        <taxon>Chordata</taxon>
        <taxon>Craniata</taxon>
        <taxon>Vertebrata</taxon>
        <taxon>Euteleostomi</taxon>
        <taxon>Mammalia</taxon>
        <taxon>Eutheria</taxon>
        <taxon>Euarchontoglires</taxon>
        <taxon>Primates</taxon>
        <taxon>Haplorrhini</taxon>
        <taxon>Catarrhini</taxon>
        <taxon>Hominidae</taxon>
        <taxon>Pongo</taxon>
    </lineage>
</organism>